<keyword evidence="1" id="KW-0175">Coiled coil</keyword>
<comment type="caution">
    <text evidence="3">The sequence shown here is derived from an EMBL/GenBank/DDBJ whole genome shotgun (WGS) entry which is preliminary data.</text>
</comment>
<evidence type="ECO:0000256" key="1">
    <source>
        <dbReference type="SAM" id="Coils"/>
    </source>
</evidence>
<dbReference type="GO" id="GO:0031122">
    <property type="term" value="P:cytoplasmic microtubule organization"/>
    <property type="evidence" value="ECO:0007669"/>
    <property type="project" value="TreeGrafter"/>
</dbReference>
<accession>A0A6A5EMG2</accession>
<dbReference type="GO" id="GO:0005737">
    <property type="term" value="C:cytoplasm"/>
    <property type="evidence" value="ECO:0007669"/>
    <property type="project" value="TreeGrafter"/>
</dbReference>
<feature type="region of interest" description="Disordered" evidence="2">
    <location>
        <begin position="656"/>
        <end position="706"/>
    </location>
</feature>
<feature type="compositionally biased region" description="Polar residues" evidence="2">
    <location>
        <begin position="1076"/>
        <end position="1087"/>
    </location>
</feature>
<feature type="compositionally biased region" description="Polar residues" evidence="2">
    <location>
        <begin position="745"/>
        <end position="756"/>
    </location>
</feature>
<sequence length="1096" mass="121970">MGKKSASGHNRDLVSEKLSVQQQSVELERLNQELEKIGLNREKLLQQEHTLEDSRYRLLESRLEETVQQTMKIKEEKIACLEKKLQQSNTLNTMLRAELATEEENQNSQQRSGSDRGQGSATAELLRIKDYLIDVEKNNASLQMESSLLKGQLKQLENQNTSVNNQMLALQRHTTTLQEQNSALHTQTAKLQVENSTLSSQSASLMAQNAVLQGQVTALESEVESWQRQREEAWRGRESVLSDHERLLSVHERQAHEYEQLISQHAALKGKQRALEGEHRTLHSKYCILLQQKEKWEEQEGHGRKEKEDLNQEIQKNRLLQQENLQLKTEVDRITESQSQQSEQCEVLQQRMNELKSSLSASQLEESRWMARYDSLMEQHQGLDLTMTKLDNHCELLSRLKGNLEEENHHLLSQINLLSQQNHTLLERSMESKELYHQEQKLYIDKLNALRRQKEKLEEKIMDQYKFYDPTPKKRSQWSGAKALVKLIKPRKESSSRERGADRDKEGGKDRERAKSAPDIPLPSPPPLLPPKTPPPLPQRTGSDTQDSGHAHSNHNNHTASTSLGPQSPALTPISRAPNTPKRFSFLRSKSQERLLLLSPSSSSSSSSSRPSLSLTRRLRFWSSTDITADVITSQPISANGPVFYSLTDRGWGVYRSSTPGGSSESVNGEDGHGQGQIHKALSSTPSHHSSPLGLTNNSSSRLGQGPGREALARLLFDEDSRHNSSDSVFGHHGNVGGRPGSADFSHNTSSSNSPVNCRDPSDRQARPSSLSSDDVVGLGQSQQTLSRSSTLPYDHTPQRAQPQRGGGVRSKTRPSSPGSEMVSLEEFLQESNLKSPPMVSTGSREDLMTDYFTRSPAPSVPAGRDQVTPTSYVTPTVQSSNQRPGQSVKPSPRQPVGQSPASGMPVTQRTSQSLSRTFSLASSDLLRSNGPDSFRGNEGQSDGVVPRQGGGAGLRERPLSARLAGPTNQHGDGSFLNPPIHHSSSLNLQTERSAERERERGRTPVSRNGPTSSSSYHHRGEVAMVTPVRAVPAMRPDEVPEHEEVSREGRQGDTSHVKKESESARCGSVERPKSTPASPDPNNDPQTVWYEYGCV</sequence>
<feature type="compositionally biased region" description="Polar residues" evidence="2">
    <location>
        <begin position="897"/>
        <end position="927"/>
    </location>
</feature>
<feature type="compositionally biased region" description="Polar residues" evidence="2">
    <location>
        <begin position="106"/>
        <end position="120"/>
    </location>
</feature>
<feature type="compositionally biased region" description="Low complexity" evidence="2">
    <location>
        <begin position="554"/>
        <end position="563"/>
    </location>
</feature>
<dbReference type="PANTHER" id="PTHR18947:SF31">
    <property type="entry name" value="PROTEIN DAPLE"/>
    <property type="match status" value="1"/>
</dbReference>
<proteinExistence type="predicted"/>
<feature type="compositionally biased region" description="Polar residues" evidence="2">
    <location>
        <begin position="1006"/>
        <end position="1016"/>
    </location>
</feature>
<protein>
    <recommendedName>
        <fullName evidence="5">Coiled-coil domain containing 88C</fullName>
    </recommendedName>
</protein>
<dbReference type="GO" id="GO:0030705">
    <property type="term" value="P:cytoskeleton-dependent intracellular transport"/>
    <property type="evidence" value="ECO:0007669"/>
    <property type="project" value="TreeGrafter"/>
</dbReference>
<feature type="compositionally biased region" description="Polar residues" evidence="2">
    <location>
        <begin position="868"/>
        <end position="890"/>
    </location>
</feature>
<name>A0A6A5EMG2_PERFL</name>
<dbReference type="Proteomes" id="UP000465112">
    <property type="component" value="Chromosome 20"/>
</dbReference>
<feature type="compositionally biased region" description="Polar residues" evidence="2">
    <location>
        <begin position="656"/>
        <end position="667"/>
    </location>
</feature>
<gene>
    <name evidence="3" type="ORF">PFLUV_G00236950</name>
</gene>
<feature type="region of interest" description="Disordered" evidence="2">
    <location>
        <begin position="722"/>
        <end position="1096"/>
    </location>
</feature>
<feature type="compositionally biased region" description="Low complexity" evidence="2">
    <location>
        <begin position="778"/>
        <end position="792"/>
    </location>
</feature>
<dbReference type="EMBL" id="VHII01000020">
    <property type="protein sequence ID" value="KAF1375192.1"/>
    <property type="molecule type" value="Genomic_DNA"/>
</dbReference>
<feature type="coiled-coil region" evidence="1">
    <location>
        <begin position="139"/>
        <end position="173"/>
    </location>
</feature>
<feature type="compositionally biased region" description="Polar residues" evidence="2">
    <location>
        <begin position="830"/>
        <end position="843"/>
    </location>
</feature>
<dbReference type="GO" id="GO:0008017">
    <property type="term" value="F:microtubule binding"/>
    <property type="evidence" value="ECO:0007669"/>
    <property type="project" value="TreeGrafter"/>
</dbReference>
<feature type="coiled-coil region" evidence="1">
    <location>
        <begin position="401"/>
        <end position="467"/>
    </location>
</feature>
<feature type="region of interest" description="Disordered" evidence="2">
    <location>
        <begin position="100"/>
        <end position="120"/>
    </location>
</feature>
<evidence type="ECO:0008006" key="5">
    <source>
        <dbReference type="Google" id="ProtNLM"/>
    </source>
</evidence>
<feature type="compositionally biased region" description="Basic and acidic residues" evidence="2">
    <location>
        <begin position="490"/>
        <end position="516"/>
    </location>
</feature>
<feature type="compositionally biased region" description="Pro residues" evidence="2">
    <location>
        <begin position="520"/>
        <end position="538"/>
    </location>
</feature>
<feature type="compositionally biased region" description="Low complexity" evidence="2">
    <location>
        <begin position="682"/>
        <end position="693"/>
    </location>
</feature>
<evidence type="ECO:0000313" key="4">
    <source>
        <dbReference type="Proteomes" id="UP000465112"/>
    </source>
</evidence>
<feature type="coiled-coil region" evidence="1">
    <location>
        <begin position="293"/>
        <end position="365"/>
    </location>
</feature>
<dbReference type="GO" id="GO:0005813">
    <property type="term" value="C:centrosome"/>
    <property type="evidence" value="ECO:0007669"/>
    <property type="project" value="TreeGrafter"/>
</dbReference>
<feature type="region of interest" description="Disordered" evidence="2">
    <location>
        <begin position="485"/>
        <end position="582"/>
    </location>
</feature>
<reference evidence="3 4" key="1">
    <citation type="submission" date="2019-06" db="EMBL/GenBank/DDBJ databases">
        <title>A chromosome-scale genome assembly of the European perch, Perca fluviatilis.</title>
        <authorList>
            <person name="Roques C."/>
            <person name="Zahm M."/>
            <person name="Cabau C."/>
            <person name="Klopp C."/>
            <person name="Bouchez O."/>
            <person name="Donnadieu C."/>
            <person name="Kuhl H."/>
            <person name="Gislard M."/>
            <person name="Guendouz S."/>
            <person name="Journot L."/>
            <person name="Haffray P."/>
            <person name="Bestin A."/>
            <person name="Morvezen R."/>
            <person name="Feron R."/>
            <person name="Wen M."/>
            <person name="Jouanno E."/>
            <person name="Herpin A."/>
            <person name="Schartl M."/>
            <person name="Postlethwait J."/>
            <person name="Schaerlinger B."/>
            <person name="Chardard D."/>
            <person name="Lecocq T."/>
            <person name="Poncet C."/>
            <person name="Jaffrelo L."/>
            <person name="Lampietro C."/>
            <person name="Guiguen Y."/>
        </authorList>
    </citation>
    <scope>NUCLEOTIDE SEQUENCE [LARGE SCALE GENOMIC DNA]</scope>
    <source>
        <tissue evidence="3">Blood</tissue>
    </source>
</reference>
<feature type="compositionally biased region" description="Polar residues" evidence="2">
    <location>
        <begin position="694"/>
        <end position="703"/>
    </location>
</feature>
<evidence type="ECO:0000256" key="2">
    <source>
        <dbReference type="SAM" id="MobiDB-lite"/>
    </source>
</evidence>
<feature type="compositionally biased region" description="Basic and acidic residues" evidence="2">
    <location>
        <begin position="993"/>
        <end position="1003"/>
    </location>
</feature>
<feature type="coiled-coil region" evidence="1">
    <location>
        <begin position="209"/>
        <end position="261"/>
    </location>
</feature>
<dbReference type="GO" id="GO:0051959">
    <property type="term" value="F:dynein light intermediate chain binding"/>
    <property type="evidence" value="ECO:0007669"/>
    <property type="project" value="TreeGrafter"/>
</dbReference>
<dbReference type="PANTHER" id="PTHR18947">
    <property type="entry name" value="HOOK PROTEINS"/>
    <property type="match status" value="1"/>
</dbReference>
<feature type="region of interest" description="Disordered" evidence="2">
    <location>
        <begin position="1"/>
        <end position="20"/>
    </location>
</feature>
<organism evidence="3 4">
    <name type="scientific">Perca fluviatilis</name>
    <name type="common">European perch</name>
    <dbReference type="NCBI Taxonomy" id="8168"/>
    <lineage>
        <taxon>Eukaryota</taxon>
        <taxon>Metazoa</taxon>
        <taxon>Chordata</taxon>
        <taxon>Craniata</taxon>
        <taxon>Vertebrata</taxon>
        <taxon>Euteleostomi</taxon>
        <taxon>Actinopterygii</taxon>
        <taxon>Neopterygii</taxon>
        <taxon>Teleostei</taxon>
        <taxon>Neoteleostei</taxon>
        <taxon>Acanthomorphata</taxon>
        <taxon>Eupercaria</taxon>
        <taxon>Perciformes</taxon>
        <taxon>Percoidei</taxon>
        <taxon>Percidae</taxon>
        <taxon>Percinae</taxon>
        <taxon>Perca</taxon>
    </lineage>
</organism>
<evidence type="ECO:0000313" key="3">
    <source>
        <dbReference type="EMBL" id="KAF1375192.1"/>
    </source>
</evidence>
<keyword evidence="4" id="KW-1185">Reference proteome</keyword>
<feature type="compositionally biased region" description="Basic and acidic residues" evidence="2">
    <location>
        <begin position="1036"/>
        <end position="1074"/>
    </location>
</feature>
<dbReference type="AlphaFoldDB" id="A0A6A5EMG2"/>